<sequence length="171" mass="18988">MRRRDITHPRLRKIHDDVHLEQIREAVEAGDPSIFGEGPTSNTIDVAVTPLLGDAGIENFRRWAKEGETSTLRANSVSIIGFLPGRRNAELVAEILETDPRVRRLCVASEVSRLMQWEWSTALAVADDPRTAPEATALAARLAKSVIDPKDSESRWCSAWVLQRLAPILGD</sequence>
<proteinExistence type="predicted"/>
<dbReference type="RefSeq" id="WP_344415585.1">
    <property type="nucleotide sequence ID" value="NZ_BAAANN010000006.1"/>
</dbReference>
<keyword evidence="2" id="KW-1185">Reference proteome</keyword>
<organism evidence="1 2">
    <name type="scientific">Amycolatopsis minnesotensis</name>
    <dbReference type="NCBI Taxonomy" id="337894"/>
    <lineage>
        <taxon>Bacteria</taxon>
        <taxon>Bacillati</taxon>
        <taxon>Actinomycetota</taxon>
        <taxon>Actinomycetes</taxon>
        <taxon>Pseudonocardiales</taxon>
        <taxon>Pseudonocardiaceae</taxon>
        <taxon>Amycolatopsis</taxon>
    </lineage>
</organism>
<evidence type="ECO:0000313" key="2">
    <source>
        <dbReference type="Proteomes" id="UP001501116"/>
    </source>
</evidence>
<dbReference type="Proteomes" id="UP001501116">
    <property type="component" value="Unassembled WGS sequence"/>
</dbReference>
<name>A0ABP5BT42_9PSEU</name>
<protein>
    <recommendedName>
        <fullName evidence="3">HEAT repeat protein</fullName>
    </recommendedName>
</protein>
<gene>
    <name evidence="1" type="ORF">GCM10009754_18170</name>
</gene>
<evidence type="ECO:0000313" key="1">
    <source>
        <dbReference type="EMBL" id="GAA1949918.1"/>
    </source>
</evidence>
<dbReference type="EMBL" id="BAAANN010000006">
    <property type="protein sequence ID" value="GAA1949918.1"/>
    <property type="molecule type" value="Genomic_DNA"/>
</dbReference>
<reference evidence="2" key="1">
    <citation type="journal article" date="2019" name="Int. J. Syst. Evol. Microbiol.">
        <title>The Global Catalogue of Microorganisms (GCM) 10K type strain sequencing project: providing services to taxonomists for standard genome sequencing and annotation.</title>
        <authorList>
            <consortium name="The Broad Institute Genomics Platform"/>
            <consortium name="The Broad Institute Genome Sequencing Center for Infectious Disease"/>
            <person name="Wu L."/>
            <person name="Ma J."/>
        </authorList>
    </citation>
    <scope>NUCLEOTIDE SEQUENCE [LARGE SCALE GENOMIC DNA]</scope>
    <source>
        <strain evidence="2">JCM 14545</strain>
    </source>
</reference>
<accession>A0ABP5BT42</accession>
<comment type="caution">
    <text evidence="1">The sequence shown here is derived from an EMBL/GenBank/DDBJ whole genome shotgun (WGS) entry which is preliminary data.</text>
</comment>
<evidence type="ECO:0008006" key="3">
    <source>
        <dbReference type="Google" id="ProtNLM"/>
    </source>
</evidence>